<dbReference type="Gene3D" id="2.30.30.40">
    <property type="entry name" value="SH3 Domains"/>
    <property type="match status" value="1"/>
</dbReference>
<feature type="region of interest" description="Disordered" evidence="10">
    <location>
        <begin position="253"/>
        <end position="278"/>
    </location>
</feature>
<feature type="compositionally biased region" description="Basic and acidic residues" evidence="10">
    <location>
        <begin position="571"/>
        <end position="580"/>
    </location>
</feature>
<evidence type="ECO:0000259" key="11">
    <source>
        <dbReference type="SMART" id="SM00072"/>
    </source>
</evidence>
<dbReference type="PANTHER" id="PTHR11824">
    <property type="entry name" value="VOLTAGE-DEPENDENT CALCIUM CHANNEL BETA SUBUNIT"/>
    <property type="match status" value="1"/>
</dbReference>
<evidence type="ECO:0000256" key="8">
    <source>
        <dbReference type="ARBA" id="ARBA00023065"/>
    </source>
</evidence>
<comment type="similarity">
    <text evidence="1">Belongs to the calcium channel beta subunit family.</text>
</comment>
<keyword evidence="2" id="KW-0728">SH3 domain</keyword>
<keyword evidence="9" id="KW-0407">Ion channel</keyword>
<dbReference type="CDD" id="cd11863">
    <property type="entry name" value="SH3_CACNB"/>
    <property type="match status" value="1"/>
</dbReference>
<organism evidence="12 13">
    <name type="scientific">Tigriopus californicus</name>
    <name type="common">Marine copepod</name>
    <dbReference type="NCBI Taxonomy" id="6832"/>
    <lineage>
        <taxon>Eukaryota</taxon>
        <taxon>Metazoa</taxon>
        <taxon>Ecdysozoa</taxon>
        <taxon>Arthropoda</taxon>
        <taxon>Crustacea</taxon>
        <taxon>Multicrustacea</taxon>
        <taxon>Hexanauplia</taxon>
        <taxon>Copepoda</taxon>
        <taxon>Harpacticoida</taxon>
        <taxon>Harpacticidae</taxon>
        <taxon>Tigriopus</taxon>
    </lineage>
</organism>
<feature type="compositionally biased region" description="Basic and acidic residues" evidence="10">
    <location>
        <begin position="598"/>
        <end position="621"/>
    </location>
</feature>
<feature type="domain" description="Guanylate kinase/L-type calcium channel beta subunit" evidence="11">
    <location>
        <begin position="309"/>
        <end position="491"/>
    </location>
</feature>
<evidence type="ECO:0000256" key="1">
    <source>
        <dbReference type="ARBA" id="ARBA00010836"/>
    </source>
</evidence>
<feature type="compositionally biased region" description="Basic and acidic residues" evidence="10">
    <location>
        <begin position="634"/>
        <end position="655"/>
    </location>
</feature>
<dbReference type="SUPFAM" id="SSF50044">
    <property type="entry name" value="SH3-domain"/>
    <property type="match status" value="1"/>
</dbReference>
<dbReference type="SMART" id="SM00072">
    <property type="entry name" value="GuKc"/>
    <property type="match status" value="1"/>
</dbReference>
<dbReference type="InterPro" id="IPR000584">
    <property type="entry name" value="VDCC_L_bsu"/>
</dbReference>
<keyword evidence="3" id="KW-0813">Transport</keyword>
<accession>A0A553PBL9</accession>
<keyword evidence="5" id="KW-0109">Calcium transport</keyword>
<feature type="compositionally biased region" description="Basic and acidic residues" evidence="10">
    <location>
        <begin position="741"/>
        <end position="752"/>
    </location>
</feature>
<keyword evidence="4" id="KW-0597">Phosphoprotein</keyword>
<dbReference type="InterPro" id="IPR008145">
    <property type="entry name" value="GK/Ca_channel_bsu"/>
</dbReference>
<keyword evidence="13" id="KW-1185">Reference proteome</keyword>
<evidence type="ECO:0000256" key="6">
    <source>
        <dbReference type="ARBA" id="ARBA00022837"/>
    </source>
</evidence>
<dbReference type="Proteomes" id="UP000318571">
    <property type="component" value="Chromosome 2"/>
</dbReference>
<dbReference type="FunFam" id="3.40.50.300:FF:000023">
    <property type="entry name" value="Voltage-dependent L-type calcium channel subunit beta-2"/>
    <property type="match status" value="1"/>
</dbReference>
<evidence type="ECO:0000256" key="2">
    <source>
        <dbReference type="ARBA" id="ARBA00022443"/>
    </source>
</evidence>
<dbReference type="SUPFAM" id="SSF52540">
    <property type="entry name" value="P-loop containing nucleoside triphosphate hydrolases"/>
    <property type="match status" value="1"/>
</dbReference>
<dbReference type="AlphaFoldDB" id="A0A553PBL9"/>
<dbReference type="GO" id="GO:0005245">
    <property type="term" value="F:voltage-gated calcium channel activity"/>
    <property type="evidence" value="ECO:0007669"/>
    <property type="project" value="InterPro"/>
</dbReference>
<dbReference type="GO" id="GO:0005891">
    <property type="term" value="C:voltage-gated calcium channel complex"/>
    <property type="evidence" value="ECO:0007669"/>
    <property type="project" value="InterPro"/>
</dbReference>
<gene>
    <name evidence="12" type="ORF">TCAL_08573</name>
</gene>
<feature type="compositionally biased region" description="Basic and acidic residues" evidence="10">
    <location>
        <begin position="679"/>
        <end position="706"/>
    </location>
</feature>
<dbReference type="Pfam" id="PF00625">
    <property type="entry name" value="Guanylate_kin"/>
    <property type="match status" value="1"/>
</dbReference>
<keyword evidence="8" id="KW-0406">Ion transport</keyword>
<comment type="caution">
    <text evidence="12">The sequence shown here is derived from an EMBL/GenBank/DDBJ whole genome shotgun (WGS) entry which is preliminary data.</text>
</comment>
<evidence type="ECO:0000256" key="9">
    <source>
        <dbReference type="ARBA" id="ARBA00023303"/>
    </source>
</evidence>
<dbReference type="OrthoDB" id="5962384at2759"/>
<feature type="region of interest" description="Disordered" evidence="10">
    <location>
        <begin position="497"/>
        <end position="752"/>
    </location>
</feature>
<feature type="compositionally biased region" description="Polar residues" evidence="10">
    <location>
        <begin position="512"/>
        <end position="525"/>
    </location>
</feature>
<evidence type="ECO:0000313" key="13">
    <source>
        <dbReference type="Proteomes" id="UP000318571"/>
    </source>
</evidence>
<name>A0A553PBL9_TIGCA</name>
<evidence type="ECO:0000256" key="5">
    <source>
        <dbReference type="ARBA" id="ARBA00022568"/>
    </source>
</evidence>
<evidence type="ECO:0000256" key="10">
    <source>
        <dbReference type="SAM" id="MobiDB-lite"/>
    </source>
</evidence>
<evidence type="ECO:0000256" key="3">
    <source>
        <dbReference type="ARBA" id="ARBA00022448"/>
    </source>
</evidence>
<keyword evidence="7" id="KW-0851">Voltage-gated channel</keyword>
<protein>
    <recommendedName>
        <fullName evidence="11">Guanylate kinase/L-type calcium channel beta subunit domain-containing protein</fullName>
    </recommendedName>
</protein>
<dbReference type="InterPro" id="IPR027417">
    <property type="entry name" value="P-loop_NTPase"/>
</dbReference>
<dbReference type="Gene3D" id="3.40.50.300">
    <property type="entry name" value="P-loop containing nucleotide triphosphate hydrolases"/>
    <property type="match status" value="1"/>
</dbReference>
<dbReference type="STRING" id="6832.A0A553PBL9"/>
<dbReference type="InterPro" id="IPR036028">
    <property type="entry name" value="SH3-like_dom_sf"/>
</dbReference>
<evidence type="ECO:0000313" key="12">
    <source>
        <dbReference type="EMBL" id="TRY75076.1"/>
    </source>
</evidence>
<sequence length="752" mass="81151">MTGYDDDGFADAINPGSRYHGGGGMVQGNYPPMGGGHTYGVRSAGGGGVAGGVGGAGASSMMLDPASAAAMAVGSQMGGGPIGPGGGYPYDLMRQGSAESSYSHPSSEMSLTEAQHYDPYGAYGGMGGGMNMGPTGMYGGANRGDMEAAAMLCLERARTKPVAFAVRTNVMYDGGQDDDSPVPGTAVSFNIGDFLHIYEKYDMCWWIGRLIKEGCDIGFIPSPAKLEQLILQQVPMGVKGSKKSASATNMQAVMGNSRGSTPPTPGLELDQNGDGSGGVRVTAPPTIEKKKGLLGKKQETLSPYDVVPSIRPLVIVGPSLKGYEVTDMMQKAVFEYLKNKFEGRIIITRVSADISLGKKSVLNNPPKRAILDKANFRSSNLAEVQAEIERIFELSRSMQLIVLDCDTVNHPSQLAKTSLAPIVVYLKISSPKVLQRLIKSRGKAQTRNLNVQMVAAEKLHQCPPEMFDVVLDENQLDEACEHLAEYLEGYWRAVNPPAKTTPPAEKKPDPNASPSRTLGGNTSTAVGGPSTGASSRPRVRLSPTATGNVPPQPSHALPPPPTHRSGVGSHHLQDRHDSRFPPRHRSQFPGESDQQYPEDERGFHDDWGYDDHHGDSWDRRHPQGSYSQHPHSHNHPDDYPPEDLHHQYPADDNRRYGPAGHPSRGVPGTGGAGGAAYYDDQHFDGYDHDHLDRRRGHHVPDRDRSRSNFGRGGAAGMMTSSGVSGPNRYPHHPGDAEEDFHDLRQQHYDDRY</sequence>
<reference evidence="12 13" key="1">
    <citation type="journal article" date="2018" name="Nat. Ecol. Evol.">
        <title>Genomic signatures of mitonuclear coevolution across populations of Tigriopus californicus.</title>
        <authorList>
            <person name="Barreto F.S."/>
            <person name="Watson E.T."/>
            <person name="Lima T.G."/>
            <person name="Willett C.S."/>
            <person name="Edmands S."/>
            <person name="Li W."/>
            <person name="Burton R.S."/>
        </authorList>
    </citation>
    <scope>NUCLEOTIDE SEQUENCE [LARGE SCALE GENOMIC DNA]</scope>
    <source>
        <strain evidence="12 13">San Diego</strain>
    </source>
</reference>
<evidence type="ECO:0000256" key="7">
    <source>
        <dbReference type="ARBA" id="ARBA00022882"/>
    </source>
</evidence>
<keyword evidence="6" id="KW-0106">Calcium</keyword>
<evidence type="ECO:0000256" key="4">
    <source>
        <dbReference type="ARBA" id="ARBA00022553"/>
    </source>
</evidence>
<feature type="compositionally biased region" description="Pro residues" evidence="10">
    <location>
        <begin position="550"/>
        <end position="562"/>
    </location>
</feature>
<dbReference type="PRINTS" id="PR01626">
    <property type="entry name" value="LCACHANNELB"/>
</dbReference>
<proteinExistence type="inferred from homology"/>
<dbReference type="EMBL" id="VCGU01000005">
    <property type="protein sequence ID" value="TRY75076.1"/>
    <property type="molecule type" value="Genomic_DNA"/>
</dbReference>